<dbReference type="AlphaFoldDB" id="A0A939IHB1"/>
<evidence type="ECO:0000313" key="2">
    <source>
        <dbReference type="Proteomes" id="UP000664303"/>
    </source>
</evidence>
<dbReference type="Proteomes" id="UP000664303">
    <property type="component" value="Unassembled WGS sequence"/>
</dbReference>
<dbReference type="RefSeq" id="WP_206558632.1">
    <property type="nucleotide sequence ID" value="NZ_JAFKCZ010000001.1"/>
</dbReference>
<accession>A0A939IHB1</accession>
<keyword evidence="1" id="KW-0489">Methyltransferase</keyword>
<dbReference type="EMBL" id="JAFKCZ010000001">
    <property type="protein sequence ID" value="MBN7795194.1"/>
    <property type="molecule type" value="Genomic_DNA"/>
</dbReference>
<protein>
    <submittedName>
        <fullName evidence="1">Class I SAM-dependent methyltransferase</fullName>
    </submittedName>
</protein>
<keyword evidence="1" id="KW-0808">Transferase</keyword>
<dbReference type="PANTHER" id="PTHR43861">
    <property type="entry name" value="TRANS-ACONITATE 2-METHYLTRANSFERASE-RELATED"/>
    <property type="match status" value="1"/>
</dbReference>
<dbReference type="CDD" id="cd02440">
    <property type="entry name" value="AdoMet_MTases"/>
    <property type="match status" value="1"/>
</dbReference>
<proteinExistence type="predicted"/>
<comment type="caution">
    <text evidence="1">The sequence shown here is derived from an EMBL/GenBank/DDBJ whole genome shotgun (WGS) entry which is preliminary data.</text>
</comment>
<evidence type="ECO:0000313" key="1">
    <source>
        <dbReference type="EMBL" id="MBN7795194.1"/>
    </source>
</evidence>
<dbReference type="InterPro" id="IPR029063">
    <property type="entry name" value="SAM-dependent_MTases_sf"/>
</dbReference>
<sequence length="262" mass="29364">MATPEQRPSASKLGLHDWFLEGWFNGETGELTRGFPIRSTDTVIDVGCGNGGFTRFCGMQGAEVIFVDSDPEKIEATTEKVRDSAARAYRGILSQCDPIPLDDDTADVLICTEVLEHVPDPQQFLGELIRVTRPGGSMLITVPDARSEAFVAATAPLEYFQVPNHIRVYNKEGFRALIDEAGLEVVDHRFIGGFWSVYWPLAWLNAKESDGELPFNSDHPMVQHWVATWHEVQKHPQGHKIRDALNQLLPKSQSILCRKPQR</sequence>
<dbReference type="GO" id="GO:0032259">
    <property type="term" value="P:methylation"/>
    <property type="evidence" value="ECO:0007669"/>
    <property type="project" value="UniProtKB-KW"/>
</dbReference>
<dbReference type="Pfam" id="PF13489">
    <property type="entry name" value="Methyltransf_23"/>
    <property type="match status" value="1"/>
</dbReference>
<name>A0A939IHB1_9GAMM</name>
<gene>
    <name evidence="1" type="ORF">JYP50_01240</name>
</gene>
<organism evidence="1 2">
    <name type="scientific">Parahaliea mediterranea</name>
    <dbReference type="NCBI Taxonomy" id="651086"/>
    <lineage>
        <taxon>Bacteria</taxon>
        <taxon>Pseudomonadati</taxon>
        <taxon>Pseudomonadota</taxon>
        <taxon>Gammaproteobacteria</taxon>
        <taxon>Cellvibrionales</taxon>
        <taxon>Halieaceae</taxon>
        <taxon>Parahaliea</taxon>
    </lineage>
</organism>
<dbReference type="GO" id="GO:0008168">
    <property type="term" value="F:methyltransferase activity"/>
    <property type="evidence" value="ECO:0007669"/>
    <property type="project" value="UniProtKB-KW"/>
</dbReference>
<keyword evidence="2" id="KW-1185">Reference proteome</keyword>
<dbReference type="SUPFAM" id="SSF53335">
    <property type="entry name" value="S-adenosyl-L-methionine-dependent methyltransferases"/>
    <property type="match status" value="1"/>
</dbReference>
<reference evidence="1" key="1">
    <citation type="submission" date="2021-02" db="EMBL/GenBank/DDBJ databases">
        <title>PHA producing bacteria isolated from coastal sediment in Guangdong, Shenzhen.</title>
        <authorList>
            <person name="Zheng W."/>
            <person name="Yu S."/>
            <person name="Huang Y."/>
        </authorList>
    </citation>
    <scope>NUCLEOTIDE SEQUENCE</scope>
    <source>
        <strain evidence="1">TN14-10</strain>
    </source>
</reference>
<dbReference type="Gene3D" id="3.40.50.150">
    <property type="entry name" value="Vaccinia Virus protein VP39"/>
    <property type="match status" value="1"/>
</dbReference>